<protein>
    <submittedName>
        <fullName evidence="1">Uncharacterized protein</fullName>
    </submittedName>
</protein>
<reference evidence="1 2" key="1">
    <citation type="submission" date="2024-10" db="EMBL/GenBank/DDBJ databases">
        <title>The Natural Products Discovery Center: Release of the First 8490 Sequenced Strains for Exploring Actinobacteria Biosynthetic Diversity.</title>
        <authorList>
            <person name="Kalkreuter E."/>
            <person name="Kautsar S.A."/>
            <person name="Yang D."/>
            <person name="Bader C.D."/>
            <person name="Teijaro C.N."/>
            <person name="Fluegel L."/>
            <person name="Davis C.M."/>
            <person name="Simpson J.R."/>
            <person name="Lauterbach L."/>
            <person name="Steele A.D."/>
            <person name="Gui C."/>
            <person name="Meng S."/>
            <person name="Li G."/>
            <person name="Viehrig K."/>
            <person name="Ye F."/>
            <person name="Su P."/>
            <person name="Kiefer A.F."/>
            <person name="Nichols A."/>
            <person name="Cepeda A.J."/>
            <person name="Yan W."/>
            <person name="Fan B."/>
            <person name="Jiang Y."/>
            <person name="Adhikari A."/>
            <person name="Zheng C.-J."/>
            <person name="Schuster L."/>
            <person name="Cowan T.M."/>
            <person name="Smanski M.J."/>
            <person name="Chevrette M.G."/>
            <person name="De Carvalho L.P.S."/>
            <person name="Shen B."/>
        </authorList>
    </citation>
    <scope>NUCLEOTIDE SEQUENCE [LARGE SCALE GENOMIC DNA]</scope>
    <source>
        <strain evidence="1 2">NPDC053399</strain>
    </source>
</reference>
<comment type="caution">
    <text evidence="1">The sequence shown here is derived from an EMBL/GenBank/DDBJ whole genome shotgun (WGS) entry which is preliminary data.</text>
</comment>
<dbReference type="Proteomes" id="UP001614394">
    <property type="component" value="Unassembled WGS sequence"/>
</dbReference>
<dbReference type="EMBL" id="JBITYG010000006">
    <property type="protein sequence ID" value="MFI9102872.1"/>
    <property type="molecule type" value="Genomic_DNA"/>
</dbReference>
<name>A0ABW8CAL7_9ACTN</name>
<evidence type="ECO:0000313" key="2">
    <source>
        <dbReference type="Proteomes" id="UP001614394"/>
    </source>
</evidence>
<keyword evidence="2" id="KW-1185">Reference proteome</keyword>
<organism evidence="1 2">
    <name type="scientific">Streptomyces fildesensis</name>
    <dbReference type="NCBI Taxonomy" id="375757"/>
    <lineage>
        <taxon>Bacteria</taxon>
        <taxon>Bacillati</taxon>
        <taxon>Actinomycetota</taxon>
        <taxon>Actinomycetes</taxon>
        <taxon>Kitasatosporales</taxon>
        <taxon>Streptomycetaceae</taxon>
        <taxon>Streptomyces</taxon>
    </lineage>
</organism>
<proteinExistence type="predicted"/>
<evidence type="ECO:0000313" key="1">
    <source>
        <dbReference type="EMBL" id="MFI9102872.1"/>
    </source>
</evidence>
<gene>
    <name evidence="1" type="ORF">ACIGXA_20355</name>
</gene>
<accession>A0ABW8CAL7</accession>
<sequence length="100" mass="10787">MTTDSGTATLVEELRERAGAFVNSHVDLWVTVEDDGTLILAGQDPAALFQAAADWLGDGPACAVVDTRWERGTAEPAHTLRLYLRPPGAELTPQRTAERV</sequence>
<dbReference type="RefSeq" id="WP_399651080.1">
    <property type="nucleotide sequence ID" value="NZ_JBITYG010000006.1"/>
</dbReference>